<proteinExistence type="predicted"/>
<feature type="transmembrane region" description="Helical" evidence="2">
    <location>
        <begin position="61"/>
        <end position="80"/>
    </location>
</feature>
<protein>
    <submittedName>
        <fullName evidence="3">Uncharacterized protein</fullName>
    </submittedName>
</protein>
<evidence type="ECO:0000313" key="4">
    <source>
        <dbReference type="Proteomes" id="UP000199766"/>
    </source>
</evidence>
<dbReference type="Pfam" id="PF18159">
    <property type="entry name" value="S_4TM"/>
    <property type="match status" value="1"/>
</dbReference>
<feature type="coiled-coil region" evidence="1">
    <location>
        <begin position="281"/>
        <end position="308"/>
    </location>
</feature>
<keyword evidence="2" id="KW-1133">Transmembrane helix</keyword>
<keyword evidence="2" id="KW-0472">Membrane</keyword>
<keyword evidence="4" id="KW-1185">Reference proteome</keyword>
<reference evidence="3 4" key="1">
    <citation type="submission" date="2016-10" db="EMBL/GenBank/DDBJ databases">
        <authorList>
            <person name="de Groot N.N."/>
        </authorList>
    </citation>
    <scope>NUCLEOTIDE SEQUENCE [LARGE SCALE GENOMIC DNA]</scope>
    <source>
        <strain evidence="3 4">ATCC 35958</strain>
    </source>
</reference>
<dbReference type="OrthoDB" id="2943409at2"/>
<feature type="transmembrane region" description="Helical" evidence="2">
    <location>
        <begin position="33"/>
        <end position="55"/>
    </location>
</feature>
<accession>A0A1H9PV55</accession>
<feature type="transmembrane region" description="Helical" evidence="2">
    <location>
        <begin position="198"/>
        <end position="214"/>
    </location>
</feature>
<evidence type="ECO:0000313" key="3">
    <source>
        <dbReference type="EMBL" id="SER52101.1"/>
    </source>
</evidence>
<name>A0A1H9PV55_9BURK</name>
<dbReference type="EMBL" id="FOGD01000009">
    <property type="protein sequence ID" value="SER52101.1"/>
    <property type="molecule type" value="Genomic_DNA"/>
</dbReference>
<feature type="transmembrane region" description="Helical" evidence="2">
    <location>
        <begin position="169"/>
        <end position="192"/>
    </location>
</feature>
<evidence type="ECO:0000256" key="1">
    <source>
        <dbReference type="SAM" id="Coils"/>
    </source>
</evidence>
<dbReference type="InterPro" id="IPR049920">
    <property type="entry name" value="IK1_05631-like"/>
</dbReference>
<keyword evidence="1" id="KW-0175">Coiled coil</keyword>
<dbReference type="AlphaFoldDB" id="A0A1H9PV55"/>
<dbReference type="RefSeq" id="WP_091458213.1">
    <property type="nucleotide sequence ID" value="NZ_FOGD01000009.1"/>
</dbReference>
<organism evidence="3 4">
    <name type="scientific">Giesbergeria anulus</name>
    <dbReference type="NCBI Taxonomy" id="180197"/>
    <lineage>
        <taxon>Bacteria</taxon>
        <taxon>Pseudomonadati</taxon>
        <taxon>Pseudomonadota</taxon>
        <taxon>Betaproteobacteria</taxon>
        <taxon>Burkholderiales</taxon>
        <taxon>Comamonadaceae</taxon>
        <taxon>Giesbergeria</taxon>
    </lineage>
</organism>
<gene>
    <name evidence="3" type="ORF">SAMN02982919_02537</name>
</gene>
<dbReference type="STRING" id="180197.SAMN02982919_02537"/>
<dbReference type="Proteomes" id="UP000199766">
    <property type="component" value="Unassembled WGS sequence"/>
</dbReference>
<sequence>MNNTHQINVEQNKPERLVLLRAQRLFYARAKQYQAWFTLLALVLPLMGVIFGASHPEIRPYLGFGSIVVLLLEVGVVARLQKEDCKRGAKVQEQFDTEVLKLDWNQLVAGRRVDAEEVRAITTTEMSDSERKRLQNWYEVDVSRLPVQLGRLICQRTNLAYDMRIRRKYVAILIGAAGVISVTLVFVGIYQGLNLNDLILTLCLPVLPLVAYVLREHRKQNDTIETLTTLKSEVEKVWDKALSGASSTELTTASRALQDAIYRHRASNPLVFDWLYNKLRNNEEDQTRHAVERLVAEAEQKMNVAEAQ</sequence>
<evidence type="ECO:0000256" key="2">
    <source>
        <dbReference type="SAM" id="Phobius"/>
    </source>
</evidence>
<keyword evidence="2" id="KW-0812">Transmembrane</keyword>